<evidence type="ECO:0000259" key="2">
    <source>
        <dbReference type="PROSITE" id="PS51034"/>
    </source>
</evidence>
<dbReference type="EMBL" id="UYRR01035387">
    <property type="protein sequence ID" value="VDK64457.1"/>
    <property type="molecule type" value="Genomic_DNA"/>
</dbReference>
<proteinExistence type="predicted"/>
<dbReference type="PANTHER" id="PTHR22907">
    <property type="entry name" value="GH04558P"/>
    <property type="match status" value="1"/>
</dbReference>
<dbReference type="InterPro" id="IPR001507">
    <property type="entry name" value="ZP_dom"/>
</dbReference>
<organism evidence="5">
    <name type="scientific">Anisakis simplex</name>
    <name type="common">Herring worm</name>
    <dbReference type="NCBI Taxonomy" id="6269"/>
    <lineage>
        <taxon>Eukaryota</taxon>
        <taxon>Metazoa</taxon>
        <taxon>Ecdysozoa</taxon>
        <taxon>Nematoda</taxon>
        <taxon>Chromadorea</taxon>
        <taxon>Rhabditida</taxon>
        <taxon>Spirurina</taxon>
        <taxon>Ascaridomorpha</taxon>
        <taxon>Ascaridoidea</taxon>
        <taxon>Anisakidae</taxon>
        <taxon>Anisakis</taxon>
        <taxon>Anisakis simplex complex</taxon>
    </lineage>
</organism>
<sequence length="243" mass="27730">MNMAYRESLVFKFADRVVVRFQCEIRLCLKEGGGCDGITPPNCGENKNARLHPQSNDGISMDSNSTDISNATEVSRAVYSKRAEKYRTEKSYLVIAPTMKRRFARSSNTSKSKTILDTDLISQSVYVLDSEEEPTGKLEDPLTLLRRSSFGSEVCVCEVFLFDSKLNQELQNVIFVFHSNASKKESQLNKDAFDDSLSRWCHQNELYLGFREATLMPDFKRRRTRAQQTYLHPNTDDGPKNLV</sequence>
<keyword evidence="1" id="KW-0732">Signal</keyword>
<evidence type="ECO:0000256" key="1">
    <source>
        <dbReference type="ARBA" id="ARBA00022729"/>
    </source>
</evidence>
<dbReference type="PANTHER" id="PTHR22907:SF7">
    <property type="entry name" value="ZP DOMAIN-CONTAINING PROTEIN"/>
    <property type="match status" value="1"/>
</dbReference>
<dbReference type="InterPro" id="IPR051962">
    <property type="entry name" value="Cuticlin"/>
</dbReference>
<keyword evidence="4" id="KW-1185">Reference proteome</keyword>
<gene>
    <name evidence="3" type="ORF">ASIM_LOCUS18356</name>
</gene>
<accession>A0A0M3KDA8</accession>
<protein>
    <submittedName>
        <fullName evidence="5">ZP domain-containing protein</fullName>
    </submittedName>
</protein>
<feature type="domain" description="ZP" evidence="2">
    <location>
        <begin position="1"/>
        <end position="42"/>
    </location>
</feature>
<evidence type="ECO:0000313" key="5">
    <source>
        <dbReference type="WBParaSite" id="ASIM_0001896001-mRNA-1"/>
    </source>
</evidence>
<dbReference type="OrthoDB" id="6139674at2759"/>
<reference evidence="5" key="1">
    <citation type="submission" date="2017-02" db="UniProtKB">
        <authorList>
            <consortium name="WormBaseParasite"/>
        </authorList>
    </citation>
    <scope>IDENTIFICATION</scope>
</reference>
<evidence type="ECO:0000313" key="3">
    <source>
        <dbReference type="EMBL" id="VDK64457.1"/>
    </source>
</evidence>
<name>A0A0M3KDA8_ANISI</name>
<dbReference type="PROSITE" id="PS51034">
    <property type="entry name" value="ZP_2"/>
    <property type="match status" value="1"/>
</dbReference>
<dbReference type="Proteomes" id="UP000267096">
    <property type="component" value="Unassembled WGS sequence"/>
</dbReference>
<dbReference type="WBParaSite" id="ASIM_0001896001-mRNA-1">
    <property type="protein sequence ID" value="ASIM_0001896001-mRNA-1"/>
    <property type="gene ID" value="ASIM_0001896001"/>
</dbReference>
<dbReference type="AlphaFoldDB" id="A0A0M3KDA8"/>
<reference evidence="3 4" key="2">
    <citation type="submission" date="2018-11" db="EMBL/GenBank/DDBJ databases">
        <authorList>
            <consortium name="Pathogen Informatics"/>
        </authorList>
    </citation>
    <scope>NUCLEOTIDE SEQUENCE [LARGE SCALE GENOMIC DNA]</scope>
</reference>
<evidence type="ECO:0000313" key="4">
    <source>
        <dbReference type="Proteomes" id="UP000267096"/>
    </source>
</evidence>